<reference evidence="2" key="1">
    <citation type="submission" date="2020-07" db="EMBL/GenBank/DDBJ databases">
        <title>Ethylene signaling mediates host invasion by parasitic plants.</title>
        <authorList>
            <person name="Yoshida S."/>
        </authorList>
    </citation>
    <scope>NUCLEOTIDE SEQUENCE</scope>
    <source>
        <strain evidence="2">Okayama</strain>
    </source>
</reference>
<feature type="compositionally biased region" description="Basic and acidic residues" evidence="1">
    <location>
        <begin position="41"/>
        <end position="51"/>
    </location>
</feature>
<name>A0A830BH91_9LAMI</name>
<evidence type="ECO:0000313" key="3">
    <source>
        <dbReference type="Proteomes" id="UP000653305"/>
    </source>
</evidence>
<feature type="region of interest" description="Disordered" evidence="1">
    <location>
        <begin position="41"/>
        <end position="60"/>
    </location>
</feature>
<evidence type="ECO:0000313" key="2">
    <source>
        <dbReference type="EMBL" id="GFP84759.1"/>
    </source>
</evidence>
<feature type="region of interest" description="Disordered" evidence="1">
    <location>
        <begin position="68"/>
        <end position="87"/>
    </location>
</feature>
<dbReference type="AlphaFoldDB" id="A0A830BH91"/>
<accession>A0A830BH91</accession>
<gene>
    <name evidence="2" type="ORF">PHJA_000619800</name>
</gene>
<dbReference type="Proteomes" id="UP000653305">
    <property type="component" value="Unassembled WGS sequence"/>
</dbReference>
<dbReference type="EMBL" id="BMAC01000093">
    <property type="protein sequence ID" value="GFP84759.1"/>
    <property type="molecule type" value="Genomic_DNA"/>
</dbReference>
<protein>
    <submittedName>
        <fullName evidence="2">Uncharacterized protein</fullName>
    </submittedName>
</protein>
<comment type="caution">
    <text evidence="2">The sequence shown here is derived from an EMBL/GenBank/DDBJ whole genome shotgun (WGS) entry which is preliminary data.</text>
</comment>
<organism evidence="2 3">
    <name type="scientific">Phtheirospermum japonicum</name>
    <dbReference type="NCBI Taxonomy" id="374723"/>
    <lineage>
        <taxon>Eukaryota</taxon>
        <taxon>Viridiplantae</taxon>
        <taxon>Streptophyta</taxon>
        <taxon>Embryophyta</taxon>
        <taxon>Tracheophyta</taxon>
        <taxon>Spermatophyta</taxon>
        <taxon>Magnoliopsida</taxon>
        <taxon>eudicotyledons</taxon>
        <taxon>Gunneridae</taxon>
        <taxon>Pentapetalae</taxon>
        <taxon>asterids</taxon>
        <taxon>lamiids</taxon>
        <taxon>Lamiales</taxon>
        <taxon>Orobanchaceae</taxon>
        <taxon>Orobanchaceae incertae sedis</taxon>
        <taxon>Phtheirospermum</taxon>
    </lineage>
</organism>
<sequence length="98" mass="10798">MAKKIEPTRGYATAQLFNEEMGRLQAKEKFLLEENARLSEKYGSRVRDGPAKQKIIGTHSQSSEVWANPISLGPESKESNPLSKGSKAELAVIRALAQ</sequence>
<keyword evidence="3" id="KW-1185">Reference proteome</keyword>
<proteinExistence type="predicted"/>
<evidence type="ECO:0000256" key="1">
    <source>
        <dbReference type="SAM" id="MobiDB-lite"/>
    </source>
</evidence>